<accession>A0A4D6NLB6</accession>
<reference evidence="3 4" key="1">
    <citation type="submission" date="2019-04" db="EMBL/GenBank/DDBJ databases">
        <title>An improved genome assembly and genetic linkage map for asparagus bean, Vigna unguiculata ssp. sesquipedialis.</title>
        <authorList>
            <person name="Xia Q."/>
            <person name="Zhang R."/>
            <person name="Dong Y."/>
        </authorList>
    </citation>
    <scope>NUCLEOTIDE SEQUENCE [LARGE SCALE GENOMIC DNA]</scope>
    <source>
        <tissue evidence="3">Leaf</tissue>
    </source>
</reference>
<organism evidence="3 4">
    <name type="scientific">Vigna unguiculata</name>
    <name type="common">Cowpea</name>
    <dbReference type="NCBI Taxonomy" id="3917"/>
    <lineage>
        <taxon>Eukaryota</taxon>
        <taxon>Viridiplantae</taxon>
        <taxon>Streptophyta</taxon>
        <taxon>Embryophyta</taxon>
        <taxon>Tracheophyta</taxon>
        <taxon>Spermatophyta</taxon>
        <taxon>Magnoliopsida</taxon>
        <taxon>eudicotyledons</taxon>
        <taxon>Gunneridae</taxon>
        <taxon>Pentapetalae</taxon>
        <taxon>rosids</taxon>
        <taxon>fabids</taxon>
        <taxon>Fabales</taxon>
        <taxon>Fabaceae</taxon>
        <taxon>Papilionoideae</taxon>
        <taxon>50 kb inversion clade</taxon>
        <taxon>NPAAA clade</taxon>
        <taxon>indigoferoid/millettioid clade</taxon>
        <taxon>Phaseoleae</taxon>
        <taxon>Vigna</taxon>
    </lineage>
</organism>
<gene>
    <name evidence="3" type="ORF">DEO72_LG11g382</name>
</gene>
<sequence>MVEFRRLLLLLCITSCILCWMPNGATSATDPNDVFLYSETMRSFVADLLSGSHHISSITVIVSVLDSLLVFSTKYSLRCMPMLPFWTSEPSFIVASASPCPVRINALTARAVTWKCVNFTCA</sequence>
<dbReference type="Proteomes" id="UP000501690">
    <property type="component" value="Linkage Group LG11"/>
</dbReference>
<keyword evidence="4" id="KW-1185">Reference proteome</keyword>
<proteinExistence type="predicted"/>
<feature type="transmembrane region" description="Helical" evidence="1">
    <location>
        <begin position="51"/>
        <end position="71"/>
    </location>
</feature>
<evidence type="ECO:0000313" key="4">
    <source>
        <dbReference type="Proteomes" id="UP000501690"/>
    </source>
</evidence>
<feature type="signal peptide" evidence="2">
    <location>
        <begin position="1"/>
        <end position="27"/>
    </location>
</feature>
<evidence type="ECO:0000313" key="3">
    <source>
        <dbReference type="EMBL" id="QCE13389.1"/>
    </source>
</evidence>
<protein>
    <submittedName>
        <fullName evidence="3">Uncharacterized protein</fullName>
    </submittedName>
</protein>
<dbReference type="AlphaFoldDB" id="A0A4D6NLB6"/>
<name>A0A4D6NLB6_VIGUN</name>
<evidence type="ECO:0000256" key="1">
    <source>
        <dbReference type="SAM" id="Phobius"/>
    </source>
</evidence>
<keyword evidence="1" id="KW-1133">Transmembrane helix</keyword>
<dbReference type="EMBL" id="CP039355">
    <property type="protein sequence ID" value="QCE13389.1"/>
    <property type="molecule type" value="Genomic_DNA"/>
</dbReference>
<evidence type="ECO:0000256" key="2">
    <source>
        <dbReference type="SAM" id="SignalP"/>
    </source>
</evidence>
<feature type="chain" id="PRO_5020037849" evidence="2">
    <location>
        <begin position="28"/>
        <end position="122"/>
    </location>
</feature>
<keyword evidence="1" id="KW-0472">Membrane</keyword>
<keyword evidence="1" id="KW-0812">Transmembrane</keyword>
<keyword evidence="2" id="KW-0732">Signal</keyword>